<proteinExistence type="predicted"/>
<organism evidence="2 3">
    <name type="scientific">Senna tora</name>
    <dbReference type="NCBI Taxonomy" id="362788"/>
    <lineage>
        <taxon>Eukaryota</taxon>
        <taxon>Viridiplantae</taxon>
        <taxon>Streptophyta</taxon>
        <taxon>Embryophyta</taxon>
        <taxon>Tracheophyta</taxon>
        <taxon>Spermatophyta</taxon>
        <taxon>Magnoliopsida</taxon>
        <taxon>eudicotyledons</taxon>
        <taxon>Gunneridae</taxon>
        <taxon>Pentapetalae</taxon>
        <taxon>rosids</taxon>
        <taxon>fabids</taxon>
        <taxon>Fabales</taxon>
        <taxon>Fabaceae</taxon>
        <taxon>Caesalpinioideae</taxon>
        <taxon>Cassia clade</taxon>
        <taxon>Senna</taxon>
    </lineage>
</organism>
<evidence type="ECO:0000313" key="3">
    <source>
        <dbReference type="Proteomes" id="UP000634136"/>
    </source>
</evidence>
<keyword evidence="1" id="KW-1133">Transmembrane helix</keyword>
<keyword evidence="3" id="KW-1185">Reference proteome</keyword>
<protein>
    <submittedName>
        <fullName evidence="2">Uncharacterized protein</fullName>
    </submittedName>
</protein>
<gene>
    <name evidence="2" type="ORF">G2W53_040144</name>
</gene>
<dbReference type="Proteomes" id="UP000634136">
    <property type="component" value="Unassembled WGS sequence"/>
</dbReference>
<dbReference type="AlphaFoldDB" id="A0A834SNY3"/>
<evidence type="ECO:0000256" key="1">
    <source>
        <dbReference type="SAM" id="Phobius"/>
    </source>
</evidence>
<name>A0A834SNY3_9FABA</name>
<keyword evidence="1" id="KW-0812">Transmembrane</keyword>
<accession>A0A834SNY3</accession>
<evidence type="ECO:0000313" key="2">
    <source>
        <dbReference type="EMBL" id="KAF7807983.1"/>
    </source>
</evidence>
<sequence length="128" mass="14656">MSSWISKGSFDKKPFTPSVPDCFCFANPTFNGSIVEAWFDSVAVFDSHCDDDYKSVPDDVVSGSLDKKPITPDVLDYYSFANPPFHRSIKEAWFDFKMLYLILIVMMTTRVFLMTLCFFEKEFGVPIS</sequence>
<dbReference type="EMBL" id="JAAIUW010000012">
    <property type="protein sequence ID" value="KAF7807983.1"/>
    <property type="molecule type" value="Genomic_DNA"/>
</dbReference>
<feature type="transmembrane region" description="Helical" evidence="1">
    <location>
        <begin position="98"/>
        <end position="119"/>
    </location>
</feature>
<keyword evidence="1" id="KW-0472">Membrane</keyword>
<reference evidence="2" key="1">
    <citation type="submission" date="2020-09" db="EMBL/GenBank/DDBJ databases">
        <title>Genome-Enabled Discovery of Anthraquinone Biosynthesis in Senna tora.</title>
        <authorList>
            <person name="Kang S.-H."/>
            <person name="Pandey R.P."/>
            <person name="Lee C.-M."/>
            <person name="Sim J.-S."/>
            <person name="Jeong J.-T."/>
            <person name="Choi B.-S."/>
            <person name="Jung M."/>
            <person name="Ginzburg D."/>
            <person name="Zhao K."/>
            <person name="Won S.Y."/>
            <person name="Oh T.-J."/>
            <person name="Yu Y."/>
            <person name="Kim N.-H."/>
            <person name="Lee O.R."/>
            <person name="Lee T.-H."/>
            <person name="Bashyal P."/>
            <person name="Kim T.-S."/>
            <person name="Lee W.-H."/>
            <person name="Kawkins C."/>
            <person name="Kim C.-K."/>
            <person name="Kim J.S."/>
            <person name="Ahn B.O."/>
            <person name="Rhee S.Y."/>
            <person name="Sohng J.K."/>
        </authorList>
    </citation>
    <scope>NUCLEOTIDE SEQUENCE</scope>
    <source>
        <tissue evidence="2">Leaf</tissue>
    </source>
</reference>
<comment type="caution">
    <text evidence="2">The sequence shown here is derived from an EMBL/GenBank/DDBJ whole genome shotgun (WGS) entry which is preliminary data.</text>
</comment>